<feature type="region of interest" description="Disordered" evidence="10">
    <location>
        <begin position="22"/>
        <end position="42"/>
    </location>
</feature>
<dbReference type="InterPro" id="IPR006258">
    <property type="entry name" value="Lipoamide_DH"/>
</dbReference>
<keyword evidence="4 9" id="KW-0274">FAD</keyword>
<dbReference type="GO" id="GO:0003723">
    <property type="term" value="F:RNA binding"/>
    <property type="evidence" value="ECO:0007669"/>
    <property type="project" value="InterPro"/>
</dbReference>
<evidence type="ECO:0000256" key="2">
    <source>
        <dbReference type="ARBA" id="ARBA00012608"/>
    </source>
</evidence>
<dbReference type="SUPFAM" id="SSF55424">
    <property type="entry name" value="FAD/NAD-linked reductases, dimerisation (C-terminal) domain"/>
    <property type="match status" value="1"/>
</dbReference>
<evidence type="ECO:0000256" key="6">
    <source>
        <dbReference type="ARBA" id="ARBA00023027"/>
    </source>
</evidence>
<keyword evidence="15" id="KW-1185">Reference proteome</keyword>
<dbReference type="PROSITE" id="PS50255">
    <property type="entry name" value="CYTOCHROME_B5_2"/>
    <property type="match status" value="1"/>
</dbReference>
<dbReference type="InterPro" id="IPR023753">
    <property type="entry name" value="FAD/NAD-binding_dom"/>
</dbReference>
<sequence>MPPQREKKLSLPSSLLKEIGIQESSGEEAEEPQVRQPAVPRAVRERIAQDDAEIADLERKLGLKGRKTLPKSFDEDGLGDILADIDGVGGATTEKKKRKAKADEWLAEKRRKASRGPADGNGGEGEGKGNGVDDFEGFGEEDDDDLDESGSDDGLDELDSDGAEDLDESLSGFDSDEEVPSVAPARVRENPYVAPTTGVTVAKYVPPSRRQGPGSDAELVQRLRRQLQGLVNRITESNLLSIIGDIEKVYREQPRQHVTSILVDLVLVQVCDPTSLPDTLLILSAGFTTALFKIIGMDFGAQLVQDAADRFDQYYKRAVSAPDEASKETSNIITFLAELYNFQLIGCNLIFDYIRLLLTNLSELDAELLLRIIRLSGHSLRQDDPSSLKDIVALIRPAVSKVGEDNISVRTKFMIETINDLKNNRMKTGLNASAIVSEHTIRMKKLLGSLNTRKLKSTEPLRMGLSDIQDAEKKGKWWLVGASWADGDSDSDSDIVMGGGDGGAPNLAELAREQMMNTDVRRSIFVAILSATDYEDAYVRLRKLRLNKDRQREIANVILQCAGAEQQYNPYYTLVAKRLCSDRKNRWSFQDSLWRLFRRLGESIFGEEAEEVDDDDTMEMRRLVNIAKMYGILVQDGALGLGILKCLSLPYLQAKARAFVEVLLITALLECSKAEKAGQDDTEATIGRMVASLKDAPELSRGLQWFIKKVIRKSDLAGSKGDAKKLKTDLPGTGERDLVIIGGGVGGYVAAIKAGQEGMKVTCIEKRGTLGGTCLNVGCIPSKSLLNNSHLYHQILHDTKNRGIEVGDVKLNLKQLMKAKDQSVTGLTKGVEFLLKKNGVEYIKGTGSFQDEHTVKVQLNDGGETSIVGKNIIIATGSDVTPFPGLQIDEKRVISSTGAIALEAVPEKMTVIGGGIIGLEMASVWSRLGSKVTVVEYLDQIGGPGMDTEVAKAAQKLLKKQGIDFKVGTKVLTGDTSGEKVTVQVESAKGGKAESLDADVVLVAIGRRPYTEGLGMENIGLELDDRGRVIIDSEYRTKIPHIRCIGDATFGPMLAHKAEEEGVAAVEFIKKGYGHVNYGCIPSVMYTHPEVAWVGRSEQELKKAGVPYKVGNFPFSANSRAKTNLDTDGFVKMLADPETDRLLGIHIIGPNAGEMIAEGTLALEYGASSEDIARTCHAHPTLAEAFKEAAMATTYPLLPRREIEALIAEGRSIVIVDQHVLKVDGWLKYHPGGDKAIAHMVGRDATDEVTALHSPEARQMMGRYRIGRIEGRWKNFLPPIQGGRFRPASEPGSGGVIDETLPDVASQTTSSSHSSSRSASPVFDVADATSGLHSRRPGGPTLRPESVSSISSVDDDKPFDGMSYLDSETRKEIRLDLDRYPSLDDATQDVIVQKYRLLNARIKAEGLYDCNYSAYAIEVCRYSMFFGLMLLFLRWGWYTASGFFLGVFWHQLVFTAHDAGHMGITHDFQVDTVIGIIIADFLGGLSIGWWKRNHNVHHIVTNAPEHDPDIEHIPFFAISHRFLLSLRSTYYDRVMHVDAVAKFFIKFQAYLYYVILLFGRFNLYRLSLEFLILGQGPKKGPAWWHRWLELTGQVFFWIWFGYGIVYKTIPTGWDRFVFIMVSHMVTMPLHCQITLSHFAMSTADLGPAESFPQKMLRTTMDVDCPQWLDFFHGGLQFQAIHHLYPRIPRHNLRRTQKLVQEFCDEVGIPYALYGFVDGNKVVIGKLAEVSRQAAILAKCQKTLAQSDDPLHAHHH</sequence>
<dbReference type="InterPro" id="IPR012999">
    <property type="entry name" value="Pyr_OxRdtase_I_AS"/>
</dbReference>
<reference evidence="14" key="1">
    <citation type="submission" date="2023-06" db="EMBL/GenBank/DDBJ databases">
        <title>Genome-scale phylogeny and comparative genomics of the fungal order Sordariales.</title>
        <authorList>
            <consortium name="Lawrence Berkeley National Laboratory"/>
            <person name="Hensen N."/>
            <person name="Bonometti L."/>
            <person name="Westerberg I."/>
            <person name="Brannstrom I.O."/>
            <person name="Guillou S."/>
            <person name="Cros-Aarteil S."/>
            <person name="Calhoun S."/>
            <person name="Haridas S."/>
            <person name="Kuo A."/>
            <person name="Mondo S."/>
            <person name="Pangilinan J."/>
            <person name="Riley R."/>
            <person name="Labutti K."/>
            <person name="Andreopoulos B."/>
            <person name="Lipzen A."/>
            <person name="Chen C."/>
            <person name="Yanf M."/>
            <person name="Daum C."/>
            <person name="Ng V."/>
            <person name="Clum A."/>
            <person name="Steindorff A."/>
            <person name="Ohm R."/>
            <person name="Martin F."/>
            <person name="Silar P."/>
            <person name="Natvig D."/>
            <person name="Lalanne C."/>
            <person name="Gautier V."/>
            <person name="Ament-Velasquez S.L."/>
            <person name="Kruys A."/>
            <person name="Hutchinson M.I."/>
            <person name="Powell A.J."/>
            <person name="Barry K."/>
            <person name="Miller A.N."/>
            <person name="Grigoriev I.V."/>
            <person name="Debuchy R."/>
            <person name="Gladieux P."/>
            <person name="Thoren M.H."/>
            <person name="Johannesson H."/>
        </authorList>
    </citation>
    <scope>NUCLEOTIDE SEQUENCE</scope>
    <source>
        <strain evidence="14">8032-3</strain>
    </source>
</reference>
<evidence type="ECO:0000259" key="12">
    <source>
        <dbReference type="PROSITE" id="PS50255"/>
    </source>
</evidence>
<dbReference type="GO" id="GO:0004148">
    <property type="term" value="F:dihydrolipoyl dehydrogenase (NADH) activity"/>
    <property type="evidence" value="ECO:0007669"/>
    <property type="project" value="UniProtKB-EC"/>
</dbReference>
<comment type="similarity">
    <text evidence="1 9">Belongs to the class-I pyridine nucleotide-disulfide oxidoreductase family.</text>
</comment>
<dbReference type="SUPFAM" id="SSF48371">
    <property type="entry name" value="ARM repeat"/>
    <property type="match status" value="1"/>
</dbReference>
<dbReference type="SMART" id="SM01117">
    <property type="entry name" value="Cyt-b5"/>
    <property type="match status" value="1"/>
</dbReference>
<dbReference type="PRINTS" id="PR00368">
    <property type="entry name" value="FADPNR"/>
</dbReference>
<feature type="domain" description="Cytochrome b5 heme-binding" evidence="12">
    <location>
        <begin position="1195"/>
        <end position="1270"/>
    </location>
</feature>
<accession>A0AAJ0BY18</accession>
<dbReference type="PROSITE" id="PS00076">
    <property type="entry name" value="PYRIDINE_REDOX_1"/>
    <property type="match status" value="1"/>
</dbReference>
<dbReference type="PRINTS" id="PR00411">
    <property type="entry name" value="PNDRDTASEI"/>
</dbReference>
<evidence type="ECO:0000256" key="1">
    <source>
        <dbReference type="ARBA" id="ARBA00007532"/>
    </source>
</evidence>
<dbReference type="EC" id="1.8.1.4" evidence="2 9"/>
<dbReference type="Gene3D" id="1.25.40.180">
    <property type="match status" value="1"/>
</dbReference>
<feature type="transmembrane region" description="Helical" evidence="11">
    <location>
        <begin position="1550"/>
        <end position="1567"/>
    </location>
</feature>
<keyword evidence="11" id="KW-1133">Transmembrane helix</keyword>
<dbReference type="InterPro" id="IPR004099">
    <property type="entry name" value="Pyr_nucl-diS_OxRdtase_dimer"/>
</dbReference>
<keyword evidence="11" id="KW-0812">Transmembrane</keyword>
<dbReference type="FunFam" id="1.25.40.180:FF:000050">
    <property type="entry name" value="Nuclear protein (Sgd1), putative"/>
    <property type="match status" value="1"/>
</dbReference>
<evidence type="ECO:0000256" key="5">
    <source>
        <dbReference type="ARBA" id="ARBA00023002"/>
    </source>
</evidence>
<evidence type="ECO:0000259" key="13">
    <source>
        <dbReference type="PROSITE" id="PS51366"/>
    </source>
</evidence>
<evidence type="ECO:0000256" key="3">
    <source>
        <dbReference type="ARBA" id="ARBA00022630"/>
    </source>
</evidence>
<organism evidence="14 15">
    <name type="scientific">Phialemonium atrogriseum</name>
    <dbReference type="NCBI Taxonomy" id="1093897"/>
    <lineage>
        <taxon>Eukaryota</taxon>
        <taxon>Fungi</taxon>
        <taxon>Dikarya</taxon>
        <taxon>Ascomycota</taxon>
        <taxon>Pezizomycotina</taxon>
        <taxon>Sordariomycetes</taxon>
        <taxon>Sordariomycetidae</taxon>
        <taxon>Cephalothecales</taxon>
        <taxon>Cephalothecaceae</taxon>
        <taxon>Phialemonium</taxon>
    </lineage>
</organism>
<dbReference type="SUPFAM" id="SSF55856">
    <property type="entry name" value="Cytochrome b5-like heme/steroid binding domain"/>
    <property type="match status" value="1"/>
</dbReference>
<dbReference type="InterPro" id="IPR005804">
    <property type="entry name" value="FA_desaturase_dom"/>
</dbReference>
<dbReference type="GO" id="GO:0045254">
    <property type="term" value="C:pyruvate dehydrogenase complex"/>
    <property type="evidence" value="ECO:0007669"/>
    <property type="project" value="UniProtKB-ARBA"/>
</dbReference>
<evidence type="ECO:0000256" key="8">
    <source>
        <dbReference type="ARBA" id="ARBA00023284"/>
    </source>
</evidence>
<keyword evidence="5 9" id="KW-0560">Oxidoreductase</keyword>
<feature type="region of interest" description="Disordered" evidence="10">
    <location>
        <begin position="64"/>
        <end position="190"/>
    </location>
</feature>
<dbReference type="NCBIfam" id="TIGR01350">
    <property type="entry name" value="lipoamide_DH"/>
    <property type="match status" value="1"/>
</dbReference>
<dbReference type="GO" id="GO:0045333">
    <property type="term" value="P:cellular respiration"/>
    <property type="evidence" value="ECO:0007669"/>
    <property type="project" value="UniProtKB-ARBA"/>
</dbReference>
<dbReference type="SMART" id="SM00544">
    <property type="entry name" value="MA3"/>
    <property type="match status" value="1"/>
</dbReference>
<dbReference type="Gene3D" id="3.10.120.10">
    <property type="entry name" value="Cytochrome b5-like heme/steroid binding domain"/>
    <property type="match status" value="1"/>
</dbReference>
<comment type="caution">
    <text evidence="14">The sequence shown here is derived from an EMBL/GenBank/DDBJ whole genome shotgun (WGS) entry which is preliminary data.</text>
</comment>
<dbReference type="Pfam" id="PF00173">
    <property type="entry name" value="Cyt-b5"/>
    <property type="match status" value="1"/>
</dbReference>
<dbReference type="Pfam" id="PF00487">
    <property type="entry name" value="FA_desaturase"/>
    <property type="match status" value="1"/>
</dbReference>
<dbReference type="GeneID" id="85314279"/>
<dbReference type="GO" id="GO:0006103">
    <property type="term" value="P:2-oxoglutarate metabolic process"/>
    <property type="evidence" value="ECO:0007669"/>
    <property type="project" value="TreeGrafter"/>
</dbReference>
<feature type="domain" description="MI" evidence="13">
    <location>
        <begin position="519"/>
        <end position="649"/>
    </location>
</feature>
<proteinExistence type="inferred from homology"/>
<dbReference type="PROSITE" id="PS51366">
    <property type="entry name" value="MI"/>
    <property type="match status" value="1"/>
</dbReference>
<keyword evidence="7" id="KW-1015">Disulfide bond</keyword>
<dbReference type="InterPro" id="IPR003891">
    <property type="entry name" value="Initiation_fac_eIF4g_MI"/>
</dbReference>
<keyword evidence="8 9" id="KW-0676">Redox-active center</keyword>
<dbReference type="Gene3D" id="3.50.50.60">
    <property type="entry name" value="FAD/NAD(P)-binding domain"/>
    <property type="match status" value="2"/>
</dbReference>
<keyword evidence="11" id="KW-0472">Membrane</keyword>
<protein>
    <recommendedName>
        <fullName evidence="2 9">Dihydrolipoyl dehydrogenase</fullName>
        <ecNumber evidence="2 9">1.8.1.4</ecNumber>
    </recommendedName>
</protein>
<dbReference type="Pfam" id="PF02852">
    <property type="entry name" value="Pyr_redox_dim"/>
    <property type="match status" value="1"/>
</dbReference>
<evidence type="ECO:0000256" key="4">
    <source>
        <dbReference type="ARBA" id="ARBA00022827"/>
    </source>
</evidence>
<comment type="catalytic activity">
    <reaction evidence="9">
        <text>N(6)-[(R)-dihydrolipoyl]-L-lysyl-[protein] + NAD(+) = N(6)-[(R)-lipoyl]-L-lysyl-[protein] + NADH + H(+)</text>
        <dbReference type="Rhea" id="RHEA:15045"/>
        <dbReference type="Rhea" id="RHEA-COMP:10474"/>
        <dbReference type="Rhea" id="RHEA-COMP:10475"/>
        <dbReference type="ChEBI" id="CHEBI:15378"/>
        <dbReference type="ChEBI" id="CHEBI:57540"/>
        <dbReference type="ChEBI" id="CHEBI:57945"/>
        <dbReference type="ChEBI" id="CHEBI:83099"/>
        <dbReference type="ChEBI" id="CHEBI:83100"/>
        <dbReference type="EC" id="1.8.1.4"/>
    </reaction>
</comment>
<dbReference type="InterPro" id="IPR016024">
    <property type="entry name" value="ARM-type_fold"/>
</dbReference>
<comment type="miscellaneous">
    <text evidence="9">The active site is a redox-active disulfide bond.</text>
</comment>
<dbReference type="Gene3D" id="3.30.390.30">
    <property type="match status" value="1"/>
</dbReference>
<dbReference type="EMBL" id="MU839011">
    <property type="protein sequence ID" value="KAK1766405.1"/>
    <property type="molecule type" value="Genomic_DNA"/>
</dbReference>
<feature type="compositionally biased region" description="Low complexity" evidence="10">
    <location>
        <begin position="1305"/>
        <end position="1320"/>
    </location>
</feature>
<dbReference type="InterPro" id="IPR001199">
    <property type="entry name" value="Cyt_B5-like_heme/steroid-bd"/>
</dbReference>
<dbReference type="RefSeq" id="XP_060282618.1">
    <property type="nucleotide sequence ID" value="XM_060431092.1"/>
</dbReference>
<dbReference type="FunFam" id="3.50.50.60:FF:000025">
    <property type="entry name" value="Dihydrolipoyl dehydrogenase"/>
    <property type="match status" value="1"/>
</dbReference>
<dbReference type="InterPro" id="IPR036400">
    <property type="entry name" value="Cyt_B5-like_heme/steroid_sf"/>
</dbReference>
<evidence type="ECO:0000256" key="9">
    <source>
        <dbReference type="RuleBase" id="RU003692"/>
    </source>
</evidence>
<dbReference type="Pfam" id="PF02847">
    <property type="entry name" value="MA3"/>
    <property type="match status" value="1"/>
</dbReference>
<keyword evidence="6 9" id="KW-0520">NAD</keyword>
<evidence type="ECO:0000313" key="15">
    <source>
        <dbReference type="Proteomes" id="UP001244011"/>
    </source>
</evidence>
<evidence type="ECO:0000313" key="14">
    <source>
        <dbReference type="EMBL" id="KAK1766405.1"/>
    </source>
</evidence>
<evidence type="ECO:0000256" key="7">
    <source>
        <dbReference type="ARBA" id="ARBA00023157"/>
    </source>
</evidence>
<feature type="compositionally biased region" description="Gly residues" evidence="10">
    <location>
        <begin position="119"/>
        <end position="130"/>
    </location>
</feature>
<dbReference type="Pfam" id="PF02854">
    <property type="entry name" value="MIF4G"/>
    <property type="match status" value="1"/>
</dbReference>
<gene>
    <name evidence="14" type="ORF">QBC33DRAFT_578771</name>
</gene>
<dbReference type="Proteomes" id="UP001244011">
    <property type="component" value="Unassembled WGS sequence"/>
</dbReference>
<dbReference type="SUPFAM" id="SSF51905">
    <property type="entry name" value="FAD/NAD(P)-binding domain"/>
    <property type="match status" value="1"/>
</dbReference>
<dbReference type="InterPro" id="IPR036188">
    <property type="entry name" value="FAD/NAD-bd_sf"/>
</dbReference>
<dbReference type="PANTHER" id="PTHR22912:SF151">
    <property type="entry name" value="DIHYDROLIPOYL DEHYDROGENASE, MITOCHONDRIAL"/>
    <property type="match status" value="1"/>
</dbReference>
<dbReference type="GO" id="GO:0050660">
    <property type="term" value="F:flavin adenine dinucleotide binding"/>
    <property type="evidence" value="ECO:0007669"/>
    <property type="project" value="InterPro"/>
</dbReference>
<dbReference type="GO" id="GO:0006629">
    <property type="term" value="P:lipid metabolic process"/>
    <property type="evidence" value="ECO:0007669"/>
    <property type="project" value="InterPro"/>
</dbReference>
<feature type="transmembrane region" description="Helical" evidence="11">
    <location>
        <begin position="1587"/>
        <end position="1606"/>
    </location>
</feature>
<evidence type="ECO:0000256" key="10">
    <source>
        <dbReference type="SAM" id="MobiDB-lite"/>
    </source>
</evidence>
<name>A0AAJ0BY18_9PEZI</name>
<dbReference type="InterPro" id="IPR003890">
    <property type="entry name" value="MIF4G-like_typ-3"/>
</dbReference>
<dbReference type="Pfam" id="PF07992">
    <property type="entry name" value="Pyr_redox_2"/>
    <property type="match status" value="1"/>
</dbReference>
<feature type="region of interest" description="Disordered" evidence="10">
    <location>
        <begin position="1280"/>
        <end position="1360"/>
    </location>
</feature>
<keyword evidence="3 9" id="KW-0285">Flavoprotein</keyword>
<comment type="cofactor">
    <cofactor evidence="9">
        <name>FAD</name>
        <dbReference type="ChEBI" id="CHEBI:57692"/>
    </cofactor>
    <text evidence="9">Binds 1 FAD per subunit.</text>
</comment>
<dbReference type="SMART" id="SM00543">
    <property type="entry name" value="MIF4G"/>
    <property type="match status" value="1"/>
</dbReference>
<dbReference type="GO" id="GO:0005759">
    <property type="term" value="C:mitochondrial matrix"/>
    <property type="evidence" value="ECO:0007669"/>
    <property type="project" value="UniProtKB-ARBA"/>
</dbReference>
<dbReference type="FunFam" id="3.30.390.30:FF:000001">
    <property type="entry name" value="Dihydrolipoyl dehydrogenase"/>
    <property type="match status" value="1"/>
</dbReference>
<dbReference type="CDD" id="cd03506">
    <property type="entry name" value="Delta6-FADS-like"/>
    <property type="match status" value="1"/>
</dbReference>
<evidence type="ECO:0000256" key="11">
    <source>
        <dbReference type="SAM" id="Phobius"/>
    </source>
</evidence>
<dbReference type="PANTHER" id="PTHR22912">
    <property type="entry name" value="DISULFIDE OXIDOREDUCTASE"/>
    <property type="match status" value="1"/>
</dbReference>
<dbReference type="InterPro" id="IPR050151">
    <property type="entry name" value="Class-I_Pyr_Nuc-Dis_Oxidored"/>
</dbReference>
<dbReference type="InterPro" id="IPR016156">
    <property type="entry name" value="FAD/NAD-linked_Rdtase_dimer_sf"/>
</dbReference>
<dbReference type="GO" id="GO:0045252">
    <property type="term" value="C:oxoglutarate dehydrogenase complex"/>
    <property type="evidence" value="ECO:0007669"/>
    <property type="project" value="TreeGrafter"/>
</dbReference>
<feature type="compositionally biased region" description="Acidic residues" evidence="10">
    <location>
        <begin position="133"/>
        <end position="179"/>
    </location>
</feature>
<feature type="transmembrane region" description="Helical" evidence="11">
    <location>
        <begin position="1431"/>
        <end position="1452"/>
    </location>
</feature>